<sequence>MIAQDPSSAVQHLDGNPAMLQVVAPPPTELPQAPAQIVLGLYLRGLRKAKGESLEAAARVAGQSVSAVSRWERAKSPIPPSALQNLLLHYGVHGPHADFLLRSLPPHDYTRNEHKEHGYAARAPFDHWADVAGEEATARYIAVMRTASEFIQFSIQVPAGLRTQAYQEAVLNPAVCLRPDEPVLGLPRWVHGIRWAEGQQRTVVLDEIVLTKPVGGRKVMAGQLRHLADLVSREGSDPEGLFIRILPMSPVLFIHTVHWPAEVTLHGHRLVTTFGFFPSYETGSRAARTVSAGLREALSAACGREETYELLVRAADAMERRAAS</sequence>
<dbReference type="Pfam" id="PF13560">
    <property type="entry name" value="HTH_31"/>
    <property type="match status" value="1"/>
</dbReference>
<dbReference type="Proteomes" id="UP000095759">
    <property type="component" value="Unassembled WGS sequence"/>
</dbReference>
<keyword evidence="3" id="KW-1185">Reference proteome</keyword>
<proteinExistence type="predicted"/>
<accession>A0A1E5PHH0</accession>
<evidence type="ECO:0000259" key="1">
    <source>
        <dbReference type="PROSITE" id="PS50943"/>
    </source>
</evidence>
<dbReference type="PROSITE" id="PS50943">
    <property type="entry name" value="HTH_CROC1"/>
    <property type="match status" value="1"/>
</dbReference>
<dbReference type="AlphaFoldDB" id="A0A1E5PHH0"/>
<evidence type="ECO:0000313" key="2">
    <source>
        <dbReference type="EMBL" id="OEJ29010.1"/>
    </source>
</evidence>
<dbReference type="InterPro" id="IPR010982">
    <property type="entry name" value="Lambda_DNA-bd_dom_sf"/>
</dbReference>
<organism evidence="2 3">
    <name type="scientific">Streptomyces agglomeratus</name>
    <dbReference type="NCBI Taxonomy" id="285458"/>
    <lineage>
        <taxon>Bacteria</taxon>
        <taxon>Bacillati</taxon>
        <taxon>Actinomycetota</taxon>
        <taxon>Actinomycetes</taxon>
        <taxon>Kitasatosporales</taxon>
        <taxon>Streptomycetaceae</taxon>
        <taxon>Streptomyces</taxon>
    </lineage>
</organism>
<evidence type="ECO:0000313" key="3">
    <source>
        <dbReference type="Proteomes" id="UP000095759"/>
    </source>
</evidence>
<dbReference type="InterPro" id="IPR043917">
    <property type="entry name" value="DUF5753"/>
</dbReference>
<reference evidence="2 3" key="1">
    <citation type="submission" date="2016-08" db="EMBL/GenBank/DDBJ databases">
        <title>Complete genome sequence of Streptomyces agglomeratus strain 6-3-2, a novel anti-MRSA actinomycete isolated from Wuli of Tebit, China.</title>
        <authorList>
            <person name="Chen X."/>
        </authorList>
    </citation>
    <scope>NUCLEOTIDE SEQUENCE [LARGE SCALE GENOMIC DNA]</scope>
    <source>
        <strain evidence="2 3">6-3-2</strain>
    </source>
</reference>
<dbReference type="GO" id="GO:0003677">
    <property type="term" value="F:DNA binding"/>
    <property type="evidence" value="ECO:0007669"/>
    <property type="project" value="InterPro"/>
</dbReference>
<dbReference type="CDD" id="cd00093">
    <property type="entry name" value="HTH_XRE"/>
    <property type="match status" value="1"/>
</dbReference>
<protein>
    <recommendedName>
        <fullName evidence="1">HTH cro/C1-type domain-containing protein</fullName>
    </recommendedName>
</protein>
<feature type="domain" description="HTH cro/C1-type" evidence="1">
    <location>
        <begin position="43"/>
        <end position="99"/>
    </location>
</feature>
<dbReference type="Gene3D" id="1.10.260.40">
    <property type="entry name" value="lambda repressor-like DNA-binding domains"/>
    <property type="match status" value="1"/>
</dbReference>
<dbReference type="SUPFAM" id="SSF47413">
    <property type="entry name" value="lambda repressor-like DNA-binding domains"/>
    <property type="match status" value="1"/>
</dbReference>
<dbReference type="InterPro" id="IPR001387">
    <property type="entry name" value="Cro/C1-type_HTH"/>
</dbReference>
<dbReference type="SMART" id="SM00530">
    <property type="entry name" value="HTH_XRE"/>
    <property type="match status" value="1"/>
</dbReference>
<comment type="caution">
    <text evidence="2">The sequence shown here is derived from an EMBL/GenBank/DDBJ whole genome shotgun (WGS) entry which is preliminary data.</text>
</comment>
<name>A0A1E5PHH0_9ACTN</name>
<dbReference type="Pfam" id="PF19054">
    <property type="entry name" value="DUF5753"/>
    <property type="match status" value="1"/>
</dbReference>
<gene>
    <name evidence="2" type="ORF">AS594_35925</name>
</gene>
<dbReference type="EMBL" id="MEHJ01000001">
    <property type="protein sequence ID" value="OEJ29010.1"/>
    <property type="molecule type" value="Genomic_DNA"/>
</dbReference>
<dbReference type="STRING" id="285458.BGM19_00235"/>